<gene>
    <name evidence="13" type="ORF">CGC53_08870</name>
</gene>
<evidence type="ECO:0000313" key="13">
    <source>
        <dbReference type="EMBL" id="ATA82447.1"/>
    </source>
</evidence>
<name>A0A250FEJ8_9FLAO</name>
<organism evidence="13 14">
    <name type="scientific">Capnocytophaga leadbetteri</name>
    <dbReference type="NCBI Taxonomy" id="327575"/>
    <lineage>
        <taxon>Bacteria</taxon>
        <taxon>Pseudomonadati</taxon>
        <taxon>Bacteroidota</taxon>
        <taxon>Flavobacteriia</taxon>
        <taxon>Flavobacteriales</taxon>
        <taxon>Flavobacteriaceae</taxon>
        <taxon>Capnocytophaga</taxon>
    </lineage>
</organism>
<feature type="transmembrane region" description="Helical" evidence="11">
    <location>
        <begin position="388"/>
        <end position="409"/>
    </location>
</feature>
<evidence type="ECO:0000256" key="5">
    <source>
        <dbReference type="ARBA" id="ARBA00022475"/>
    </source>
</evidence>
<keyword evidence="4" id="KW-0813">Transport</keyword>
<evidence type="ECO:0000256" key="9">
    <source>
        <dbReference type="ARBA" id="ARBA00022989"/>
    </source>
</evidence>
<keyword evidence="10 11" id="KW-0472">Membrane</keyword>
<dbReference type="InterPro" id="IPR005964">
    <property type="entry name" value="Glc/Gal_transptr_bac"/>
</dbReference>
<dbReference type="PANTHER" id="PTHR43702:SF3">
    <property type="entry name" value="PROTEIN TSGA"/>
    <property type="match status" value="1"/>
</dbReference>
<comment type="similarity">
    <text evidence="3">Belongs to the major facilitator superfamily. FHS transporter (TC 2.A.1.7) family.</text>
</comment>
<evidence type="ECO:0000256" key="11">
    <source>
        <dbReference type="SAM" id="Phobius"/>
    </source>
</evidence>
<evidence type="ECO:0000256" key="4">
    <source>
        <dbReference type="ARBA" id="ARBA00022448"/>
    </source>
</evidence>
<keyword evidence="9 11" id="KW-1133">Transmembrane helix</keyword>
<dbReference type="PANTHER" id="PTHR43702">
    <property type="entry name" value="L-FUCOSE-PROTON SYMPORTER"/>
    <property type="match status" value="1"/>
</dbReference>
<keyword evidence="6" id="KW-0997">Cell inner membrane</keyword>
<feature type="transmembrane region" description="Helical" evidence="11">
    <location>
        <begin position="12"/>
        <end position="32"/>
    </location>
</feature>
<feature type="transmembrane region" description="Helical" evidence="11">
    <location>
        <begin position="181"/>
        <end position="208"/>
    </location>
</feature>
<evidence type="ECO:0000259" key="12">
    <source>
        <dbReference type="PROSITE" id="PS50850"/>
    </source>
</evidence>
<comment type="function">
    <text evidence="1">Intake of glucose and galactose.</text>
</comment>
<feature type="transmembrane region" description="Helical" evidence="11">
    <location>
        <begin position="142"/>
        <end position="161"/>
    </location>
</feature>
<comment type="subcellular location">
    <subcellularLocation>
        <location evidence="2">Cell inner membrane</location>
        <topology evidence="2">Multi-pass membrane protein</topology>
    </subcellularLocation>
</comment>
<feature type="transmembrane region" description="Helical" evidence="11">
    <location>
        <begin position="47"/>
        <end position="69"/>
    </location>
</feature>
<dbReference type="Pfam" id="PF07690">
    <property type="entry name" value="MFS_1"/>
    <property type="match status" value="1"/>
</dbReference>
<feature type="transmembrane region" description="Helical" evidence="11">
    <location>
        <begin position="238"/>
        <end position="264"/>
    </location>
</feature>
<evidence type="ECO:0000256" key="10">
    <source>
        <dbReference type="ARBA" id="ARBA00023136"/>
    </source>
</evidence>
<accession>A0A250FEJ8</accession>
<dbReference type="InterPro" id="IPR020846">
    <property type="entry name" value="MFS_dom"/>
</dbReference>
<feature type="transmembrane region" description="Helical" evidence="11">
    <location>
        <begin position="300"/>
        <end position="320"/>
    </location>
</feature>
<keyword evidence="5" id="KW-1003">Cell membrane</keyword>
<dbReference type="Gene3D" id="1.20.1250.20">
    <property type="entry name" value="MFS general substrate transporter like domains"/>
    <property type="match status" value="2"/>
</dbReference>
<dbReference type="RefSeq" id="WP_095914455.1">
    <property type="nucleotide sequence ID" value="NZ_CAUUPF010000008.1"/>
</dbReference>
<dbReference type="Proteomes" id="UP000217276">
    <property type="component" value="Chromosome"/>
</dbReference>
<dbReference type="GO" id="GO:1904659">
    <property type="term" value="P:D-glucose transmembrane transport"/>
    <property type="evidence" value="ECO:0007669"/>
    <property type="project" value="InterPro"/>
</dbReference>
<feature type="domain" description="Major facilitator superfamily (MFS) profile" evidence="12">
    <location>
        <begin position="10"/>
        <end position="439"/>
    </location>
</feature>
<dbReference type="GO" id="GO:0055056">
    <property type="term" value="F:D-glucose transmembrane transporter activity"/>
    <property type="evidence" value="ECO:0007669"/>
    <property type="project" value="InterPro"/>
</dbReference>
<dbReference type="InterPro" id="IPR036259">
    <property type="entry name" value="MFS_trans_sf"/>
</dbReference>
<dbReference type="PROSITE" id="PS50850">
    <property type="entry name" value="MFS"/>
    <property type="match status" value="1"/>
</dbReference>
<proteinExistence type="inferred from homology"/>
<dbReference type="SUPFAM" id="SSF103473">
    <property type="entry name" value="MFS general substrate transporter"/>
    <property type="match status" value="1"/>
</dbReference>
<keyword evidence="14" id="KW-1185">Reference proteome</keyword>
<evidence type="ECO:0000256" key="3">
    <source>
        <dbReference type="ARBA" id="ARBA00009120"/>
    </source>
</evidence>
<evidence type="ECO:0000256" key="8">
    <source>
        <dbReference type="ARBA" id="ARBA00022692"/>
    </source>
</evidence>
<keyword evidence="8 11" id="KW-0812">Transmembrane</keyword>
<evidence type="ECO:0000256" key="2">
    <source>
        <dbReference type="ARBA" id="ARBA00004429"/>
    </source>
</evidence>
<sequence>MSKKKLCTKAFIFVAILFFLFGGLTVLVQLLLPHLRDVFGLNYTRTGLIVFFFFLPYLLFSIPAGYILTRTGYQRGIILGLALIALGALLFHPAADERSFSLFMAAIFVLGSGITFLQVAINPYVAVLGSETTTPSRLTFSQAFNALGTTFAPIAAAVYLLKDEVKNAAEINHLDYIDRSIYLQAEALAIQIPSLYIALGAIILALIFSVTKLPCVNLTAEEEINKESCLYLLKKSSLLLGAIGIFVYVGAEVVIGSFAVNYFVEINIAKEILESPTMSTLLIGLGKVLGSDLTSADPKAIVAIFLTFYWGNAMIGRFIGAYLTKVFAPAKVLMLSSSIVILLILISINADGLLSMWSLLFIGLFNSIMFPTIFALSSEGLGEMKTQASAILCTMIVGGGFIPLLYGFFTDYVGFRMAFFILILCYGYILFFGFYKTNR</sequence>
<evidence type="ECO:0000256" key="6">
    <source>
        <dbReference type="ARBA" id="ARBA00022519"/>
    </source>
</evidence>
<feature type="transmembrane region" description="Helical" evidence="11">
    <location>
        <begin position="356"/>
        <end position="376"/>
    </location>
</feature>
<evidence type="ECO:0000256" key="7">
    <source>
        <dbReference type="ARBA" id="ARBA00022597"/>
    </source>
</evidence>
<dbReference type="GO" id="GO:0005886">
    <property type="term" value="C:plasma membrane"/>
    <property type="evidence" value="ECO:0007669"/>
    <property type="project" value="UniProtKB-SubCell"/>
</dbReference>
<dbReference type="InterPro" id="IPR011701">
    <property type="entry name" value="MFS"/>
</dbReference>
<feature type="transmembrane region" description="Helical" evidence="11">
    <location>
        <begin position="100"/>
        <end position="121"/>
    </location>
</feature>
<dbReference type="NCBIfam" id="TIGR01272">
    <property type="entry name" value="gluP"/>
    <property type="match status" value="1"/>
</dbReference>
<feature type="transmembrane region" description="Helical" evidence="11">
    <location>
        <begin position="332"/>
        <end position="350"/>
    </location>
</feature>
<evidence type="ECO:0000256" key="1">
    <source>
        <dbReference type="ARBA" id="ARBA00003321"/>
    </source>
</evidence>
<feature type="transmembrane region" description="Helical" evidence="11">
    <location>
        <begin position="76"/>
        <end position="94"/>
    </location>
</feature>
<dbReference type="GO" id="GO:0005354">
    <property type="term" value="F:galactose transmembrane transporter activity"/>
    <property type="evidence" value="ECO:0007669"/>
    <property type="project" value="InterPro"/>
</dbReference>
<feature type="transmembrane region" description="Helical" evidence="11">
    <location>
        <begin position="415"/>
        <end position="435"/>
    </location>
</feature>
<dbReference type="EMBL" id="CP022384">
    <property type="protein sequence ID" value="ATA82447.1"/>
    <property type="molecule type" value="Genomic_DNA"/>
</dbReference>
<dbReference type="InterPro" id="IPR050375">
    <property type="entry name" value="MFS_TsgA-like"/>
</dbReference>
<protein>
    <submittedName>
        <fullName evidence="13">Glucose/galactose MFS transporter</fullName>
    </submittedName>
</protein>
<evidence type="ECO:0000313" key="14">
    <source>
        <dbReference type="Proteomes" id="UP000217276"/>
    </source>
</evidence>
<keyword evidence="7" id="KW-0762">Sugar transport</keyword>
<reference evidence="14" key="1">
    <citation type="submission" date="2017-06" db="EMBL/GenBank/DDBJ databases">
        <title>Capnocytophaga spp. assemblies.</title>
        <authorList>
            <person name="Gulvik C.A."/>
        </authorList>
    </citation>
    <scope>NUCLEOTIDE SEQUENCE [LARGE SCALE GENOMIC DNA]</scope>
    <source>
        <strain evidence="14">H6253</strain>
    </source>
</reference>
<dbReference type="KEGG" id="clk:CGC53_08870"/>
<dbReference type="AlphaFoldDB" id="A0A250FEJ8"/>